<dbReference type="AlphaFoldDB" id="A0AAD4Y2D8"/>
<feature type="non-terminal residue" evidence="1">
    <location>
        <position position="194"/>
    </location>
</feature>
<protein>
    <submittedName>
        <fullName evidence="1">Uncharacterized protein</fullName>
    </submittedName>
</protein>
<evidence type="ECO:0000313" key="2">
    <source>
        <dbReference type="Proteomes" id="UP001214576"/>
    </source>
</evidence>
<gene>
    <name evidence="1" type="ORF">MG293_018156</name>
</gene>
<keyword evidence="2" id="KW-1185">Reference proteome</keyword>
<dbReference type="EMBL" id="JAKZEL010000023">
    <property type="protein sequence ID" value="KAI4531642.1"/>
    <property type="molecule type" value="Genomic_DNA"/>
</dbReference>
<evidence type="ECO:0000313" key="1">
    <source>
        <dbReference type="EMBL" id="KAI4531642.1"/>
    </source>
</evidence>
<dbReference type="Proteomes" id="UP001214576">
    <property type="component" value="Unassembled WGS sequence"/>
</dbReference>
<organism evidence="1 2">
    <name type="scientific">Ovis ammon polii</name>
    <dbReference type="NCBI Taxonomy" id="230172"/>
    <lineage>
        <taxon>Eukaryota</taxon>
        <taxon>Metazoa</taxon>
        <taxon>Chordata</taxon>
        <taxon>Craniata</taxon>
        <taxon>Vertebrata</taxon>
        <taxon>Euteleostomi</taxon>
        <taxon>Mammalia</taxon>
        <taxon>Eutheria</taxon>
        <taxon>Laurasiatheria</taxon>
        <taxon>Artiodactyla</taxon>
        <taxon>Ruminantia</taxon>
        <taxon>Pecora</taxon>
        <taxon>Bovidae</taxon>
        <taxon>Caprinae</taxon>
        <taxon>Ovis</taxon>
    </lineage>
</organism>
<name>A0AAD4Y2D8_OVIAM</name>
<accession>A0AAD4Y2D8</accession>
<proteinExistence type="predicted"/>
<reference evidence="1" key="1">
    <citation type="submission" date="2022-03" db="EMBL/GenBank/DDBJ databases">
        <title>Genomic analyses of argali, domestic sheep and their hybrids provide insights into chromosomal evolution, heterosis and genetic basis of agronomic traits.</title>
        <authorList>
            <person name="Li M."/>
        </authorList>
    </citation>
    <scope>NUCLEOTIDE SEQUENCE</scope>
    <source>
        <strain evidence="1">CAU-MHL-2022a</strain>
        <tissue evidence="1">Skin</tissue>
    </source>
</reference>
<sequence>TPMASGDIYGFLPTAMQKVINAESKMEVLNPGSTIKSPKELQSVKSGSGAGFGHVDLCSGSAESSRASSSTSSRAQEHAWTGSGPAFLLEEEPICLHFPVTVLSCLFCAHDTDEDVKAYQIVSTLQEEKRPLCIEDIRYLLGDVHNYIFDIQFMGLSKLYLETGLLKASFIHLYHEINSNMNSRYTSKAQKLQF</sequence>
<comment type="caution">
    <text evidence="1">The sequence shown here is derived from an EMBL/GenBank/DDBJ whole genome shotgun (WGS) entry which is preliminary data.</text>
</comment>